<dbReference type="Pfam" id="PF01478">
    <property type="entry name" value="Peptidase_A24"/>
    <property type="match status" value="1"/>
</dbReference>
<dbReference type="GO" id="GO:0006465">
    <property type="term" value="P:signal peptide processing"/>
    <property type="evidence" value="ECO:0007669"/>
    <property type="project" value="TreeGrafter"/>
</dbReference>
<accession>A0A6G7WIU3</accession>
<dbReference type="InterPro" id="IPR000045">
    <property type="entry name" value="Prepilin_IV_endopep_pep"/>
</dbReference>
<feature type="domain" description="Prepilin type IV endopeptidase peptidase" evidence="8">
    <location>
        <begin position="104"/>
        <end position="207"/>
    </location>
</feature>
<evidence type="ECO:0000256" key="3">
    <source>
        <dbReference type="ARBA" id="ARBA00022475"/>
    </source>
</evidence>
<dbReference type="KEGG" id="jpo:G7058_08890"/>
<feature type="domain" description="Prepilin peptidase A24 N-terminal" evidence="9">
    <location>
        <begin position="11"/>
        <end position="94"/>
    </location>
</feature>
<name>A0A6G7WIU3_9LACT</name>
<evidence type="ECO:0000256" key="2">
    <source>
        <dbReference type="ARBA" id="ARBA00005801"/>
    </source>
</evidence>
<dbReference type="EMBL" id="CP049889">
    <property type="protein sequence ID" value="QIK52139.1"/>
    <property type="molecule type" value="Genomic_DNA"/>
</dbReference>
<reference evidence="10 11" key="1">
    <citation type="journal article" date="2017" name="Int. J. Syst. Evol. Microbiol.">
        <title>Jeotgalibaca porci sp. nov. and Jeotgalibaca arthritidis sp. nov., isolated from pigs, and emended description of the genus Jeotgalibaca.</title>
        <authorList>
            <person name="Zamora L."/>
            <person name="Perez-Sancho M."/>
            <person name="Dominguez L."/>
            <person name="Fernandez-Garayzabal J.F."/>
            <person name="Vela A.I."/>
        </authorList>
    </citation>
    <scope>NUCLEOTIDE SEQUENCE [LARGE SCALE GENOMIC DNA]</scope>
    <source>
        <strain evidence="10 11">CCUG 69148</strain>
    </source>
</reference>
<keyword evidence="6 7" id="KW-0472">Membrane</keyword>
<comment type="subcellular location">
    <subcellularLocation>
        <location evidence="1">Cell membrane</location>
        <topology evidence="1">Multi-pass membrane protein</topology>
    </subcellularLocation>
</comment>
<proteinExistence type="inferred from homology"/>
<feature type="transmembrane region" description="Helical" evidence="7">
    <location>
        <begin position="75"/>
        <end position="94"/>
    </location>
</feature>
<keyword evidence="3" id="KW-1003">Cell membrane</keyword>
<evidence type="ECO:0000259" key="9">
    <source>
        <dbReference type="Pfam" id="PF06750"/>
    </source>
</evidence>
<dbReference type="Proteomes" id="UP000501830">
    <property type="component" value="Chromosome"/>
</dbReference>
<dbReference type="GO" id="GO:0005886">
    <property type="term" value="C:plasma membrane"/>
    <property type="evidence" value="ECO:0007669"/>
    <property type="project" value="UniProtKB-SubCell"/>
</dbReference>
<evidence type="ECO:0000256" key="4">
    <source>
        <dbReference type="ARBA" id="ARBA00022692"/>
    </source>
</evidence>
<dbReference type="PANTHER" id="PTHR30487">
    <property type="entry name" value="TYPE 4 PREPILIN-LIKE PROTEINS LEADER PEPTIDE-PROCESSING ENZYME"/>
    <property type="match status" value="1"/>
</dbReference>
<evidence type="ECO:0000256" key="7">
    <source>
        <dbReference type="SAM" id="Phobius"/>
    </source>
</evidence>
<dbReference type="GO" id="GO:0004190">
    <property type="term" value="F:aspartic-type endopeptidase activity"/>
    <property type="evidence" value="ECO:0007669"/>
    <property type="project" value="InterPro"/>
</dbReference>
<gene>
    <name evidence="10" type="ORF">G7058_08890</name>
</gene>
<keyword evidence="5 7" id="KW-1133">Transmembrane helix</keyword>
<dbReference type="Gene3D" id="1.20.120.1220">
    <property type="match status" value="1"/>
</dbReference>
<dbReference type="AlphaFoldDB" id="A0A6G7WIU3"/>
<feature type="transmembrane region" description="Helical" evidence="7">
    <location>
        <begin position="179"/>
        <end position="204"/>
    </location>
</feature>
<keyword evidence="11" id="KW-1185">Reference proteome</keyword>
<feature type="transmembrane region" description="Helical" evidence="7">
    <location>
        <begin position="150"/>
        <end position="167"/>
    </location>
</feature>
<feature type="transmembrane region" description="Helical" evidence="7">
    <location>
        <begin position="127"/>
        <end position="144"/>
    </location>
</feature>
<comment type="similarity">
    <text evidence="2">Belongs to the peptidase A24 family.</text>
</comment>
<dbReference type="InterPro" id="IPR010627">
    <property type="entry name" value="Prepilin_pept_A24_N"/>
</dbReference>
<feature type="transmembrane region" description="Helical" evidence="7">
    <location>
        <begin position="100"/>
        <end position="120"/>
    </location>
</feature>
<organism evidence="10 11">
    <name type="scientific">Jeotgalibaca porci</name>
    <dbReference type="NCBI Taxonomy" id="1868793"/>
    <lineage>
        <taxon>Bacteria</taxon>
        <taxon>Bacillati</taxon>
        <taxon>Bacillota</taxon>
        <taxon>Bacilli</taxon>
        <taxon>Lactobacillales</taxon>
        <taxon>Carnobacteriaceae</taxon>
        <taxon>Jeotgalibaca</taxon>
    </lineage>
</organism>
<dbReference type="RefSeq" id="WP_166063202.1">
    <property type="nucleotide sequence ID" value="NZ_CP049889.1"/>
</dbReference>
<feature type="transmembrane region" description="Helical" evidence="7">
    <location>
        <begin position="6"/>
        <end position="27"/>
    </location>
</feature>
<sequence>MDVIFTLIFFIYGLIFGSFFNVVGLRVPKGSLFSQTRSYCDTCERTLTWKELIPVFSFMIQKGKCRKCQEEISPLYPFMELATGILVAFTYYRFGFSPALLLGLLLISLVIPITVSDIAYRRIPNKILLFFFPLFLIYHLVFPLTPLWDALLGAGIAFTLLLLILFLSKGGMGAGDLKYFTLLGFVFGTKGFLLTFFLAVLFGLVGGLITMKRTKQGAKTLIPFGPYIGLAAMTVLFYGDALITWYVSLLGF</sequence>
<dbReference type="Pfam" id="PF06750">
    <property type="entry name" value="A24_N_bact"/>
    <property type="match status" value="1"/>
</dbReference>
<protein>
    <submittedName>
        <fullName evidence="10">Prepilin peptidase</fullName>
    </submittedName>
</protein>
<evidence type="ECO:0000259" key="8">
    <source>
        <dbReference type="Pfam" id="PF01478"/>
    </source>
</evidence>
<evidence type="ECO:0000256" key="1">
    <source>
        <dbReference type="ARBA" id="ARBA00004651"/>
    </source>
</evidence>
<dbReference type="GeneID" id="94553397"/>
<evidence type="ECO:0000256" key="5">
    <source>
        <dbReference type="ARBA" id="ARBA00022989"/>
    </source>
</evidence>
<feature type="transmembrane region" description="Helical" evidence="7">
    <location>
        <begin position="224"/>
        <end position="247"/>
    </location>
</feature>
<evidence type="ECO:0000256" key="6">
    <source>
        <dbReference type="ARBA" id="ARBA00023136"/>
    </source>
</evidence>
<evidence type="ECO:0000313" key="10">
    <source>
        <dbReference type="EMBL" id="QIK52139.1"/>
    </source>
</evidence>
<dbReference type="PANTHER" id="PTHR30487:SF0">
    <property type="entry name" value="PREPILIN LEADER PEPTIDASE_N-METHYLTRANSFERASE-RELATED"/>
    <property type="match status" value="1"/>
</dbReference>
<keyword evidence="4 7" id="KW-0812">Transmembrane</keyword>
<evidence type="ECO:0000313" key="11">
    <source>
        <dbReference type="Proteomes" id="UP000501830"/>
    </source>
</evidence>
<dbReference type="InterPro" id="IPR050882">
    <property type="entry name" value="Prepilin_peptidase/N-MTase"/>
</dbReference>